<reference evidence="7 8" key="1">
    <citation type="submission" date="2018-04" db="EMBL/GenBank/DDBJ databases">
        <title>Genomic Encyclopedia of Archaeal and Bacterial Type Strains, Phase II (KMG-II): from individual species to whole genera.</title>
        <authorList>
            <person name="Goeker M."/>
        </authorList>
    </citation>
    <scope>NUCLEOTIDE SEQUENCE [LARGE SCALE GENOMIC DNA]</scope>
    <source>
        <strain evidence="7 8">DSM 29955</strain>
    </source>
</reference>
<keyword evidence="2" id="KW-0997">Cell inner membrane</keyword>
<dbReference type="GO" id="GO:0005886">
    <property type="term" value="C:plasma membrane"/>
    <property type="evidence" value="ECO:0007669"/>
    <property type="project" value="TreeGrafter"/>
</dbReference>
<dbReference type="GO" id="GO:0016887">
    <property type="term" value="F:ATP hydrolysis activity"/>
    <property type="evidence" value="ECO:0007669"/>
    <property type="project" value="InterPro"/>
</dbReference>
<dbReference type="EMBL" id="QBUD01000015">
    <property type="protein sequence ID" value="PUB11098.1"/>
    <property type="molecule type" value="Genomic_DNA"/>
</dbReference>
<keyword evidence="8" id="KW-1185">Reference proteome</keyword>
<evidence type="ECO:0000256" key="1">
    <source>
        <dbReference type="ARBA" id="ARBA00022448"/>
    </source>
</evidence>
<evidence type="ECO:0000313" key="8">
    <source>
        <dbReference type="Proteomes" id="UP000244523"/>
    </source>
</evidence>
<evidence type="ECO:0000313" key="7">
    <source>
        <dbReference type="EMBL" id="PUB11098.1"/>
    </source>
</evidence>
<dbReference type="Pfam" id="PF00005">
    <property type="entry name" value="ABC_tran"/>
    <property type="match status" value="1"/>
</dbReference>
<dbReference type="AlphaFoldDB" id="A0A2T6K8P3"/>
<keyword evidence="2" id="KW-0472">Membrane</keyword>
<comment type="caution">
    <text evidence="7">The sequence shown here is derived from an EMBL/GenBank/DDBJ whole genome shotgun (WGS) entry which is preliminary data.</text>
</comment>
<dbReference type="InterPro" id="IPR003439">
    <property type="entry name" value="ABC_transporter-like_ATP-bd"/>
</dbReference>
<dbReference type="InterPro" id="IPR017871">
    <property type="entry name" value="ABC_transporter-like_CS"/>
</dbReference>
<name>A0A2T6K8P3_9RHOB</name>
<dbReference type="FunFam" id="3.40.50.300:FF:000032">
    <property type="entry name" value="Export ABC transporter ATP-binding protein"/>
    <property type="match status" value="1"/>
</dbReference>
<keyword evidence="1" id="KW-0813">Transport</keyword>
<dbReference type="SUPFAM" id="SSF52540">
    <property type="entry name" value="P-loop containing nucleoside triphosphate hydrolases"/>
    <property type="match status" value="1"/>
</dbReference>
<accession>A0A2T6K8P3</accession>
<evidence type="ECO:0000256" key="5">
    <source>
        <dbReference type="ARBA" id="ARBA00038388"/>
    </source>
</evidence>
<dbReference type="InterPro" id="IPR015854">
    <property type="entry name" value="ABC_transpr_LolD-like"/>
</dbReference>
<dbReference type="Gene3D" id="3.40.50.300">
    <property type="entry name" value="P-loop containing nucleotide triphosphate hydrolases"/>
    <property type="match status" value="1"/>
</dbReference>
<evidence type="ECO:0000259" key="6">
    <source>
        <dbReference type="PROSITE" id="PS50893"/>
    </source>
</evidence>
<dbReference type="SMART" id="SM00382">
    <property type="entry name" value="AAA"/>
    <property type="match status" value="1"/>
</dbReference>
<organism evidence="7 8">
    <name type="scientific">Yoonia sediminilitoris</name>
    <dbReference type="NCBI Taxonomy" id="1286148"/>
    <lineage>
        <taxon>Bacteria</taxon>
        <taxon>Pseudomonadati</taxon>
        <taxon>Pseudomonadota</taxon>
        <taxon>Alphaproteobacteria</taxon>
        <taxon>Rhodobacterales</taxon>
        <taxon>Paracoccaceae</taxon>
        <taxon>Yoonia</taxon>
    </lineage>
</organism>
<dbReference type="GO" id="GO:0005524">
    <property type="term" value="F:ATP binding"/>
    <property type="evidence" value="ECO:0007669"/>
    <property type="project" value="UniProtKB-KW"/>
</dbReference>
<keyword evidence="4 7" id="KW-0067">ATP-binding</keyword>
<dbReference type="InterPro" id="IPR003593">
    <property type="entry name" value="AAA+_ATPase"/>
</dbReference>
<proteinExistence type="inferred from homology"/>
<sequence length="225" mass="24565">MLKGVSLKIRAGEFVAIMGPSGSGKTTLMNLLGLLDTPSGGRLCFEGQNVTRLKPDEQAAIRNSRMGFVFQSYNLLPRLTAIENVELPLIYARVGRGERVERARRMLAAVGLADRSEHWPNQLSGGEQQRVSIARAMVSRPALVLADEPTGALDTRTGANVMSLLKEMIRQGTTVVLVTHDESVAQHAERTIRLFDGKLCAPSHHKVAVDAEPFLLTDQVRKAAE</sequence>
<feature type="domain" description="ABC transporter" evidence="6">
    <location>
        <begin position="1"/>
        <end position="221"/>
    </location>
</feature>
<evidence type="ECO:0000256" key="4">
    <source>
        <dbReference type="ARBA" id="ARBA00022840"/>
    </source>
</evidence>
<comment type="similarity">
    <text evidence="5">Belongs to the ABC transporter superfamily. Macrolide exporter (TC 3.A.1.122) family.</text>
</comment>
<dbReference type="Proteomes" id="UP000244523">
    <property type="component" value="Unassembled WGS sequence"/>
</dbReference>
<dbReference type="PROSITE" id="PS50893">
    <property type="entry name" value="ABC_TRANSPORTER_2"/>
    <property type="match status" value="1"/>
</dbReference>
<dbReference type="InterPro" id="IPR027417">
    <property type="entry name" value="P-loop_NTPase"/>
</dbReference>
<dbReference type="GO" id="GO:0022857">
    <property type="term" value="F:transmembrane transporter activity"/>
    <property type="evidence" value="ECO:0007669"/>
    <property type="project" value="TreeGrafter"/>
</dbReference>
<dbReference type="PROSITE" id="PS00211">
    <property type="entry name" value="ABC_TRANSPORTER_1"/>
    <property type="match status" value="1"/>
</dbReference>
<protein>
    <submittedName>
        <fullName evidence="7">Putative ABC transport system ATP-binding protein</fullName>
    </submittedName>
</protein>
<dbReference type="InterPro" id="IPR017911">
    <property type="entry name" value="MacB-like_ATP-bd"/>
</dbReference>
<dbReference type="PANTHER" id="PTHR24220">
    <property type="entry name" value="IMPORT ATP-BINDING PROTEIN"/>
    <property type="match status" value="1"/>
</dbReference>
<keyword evidence="3" id="KW-0547">Nucleotide-binding</keyword>
<keyword evidence="2" id="KW-1003">Cell membrane</keyword>
<evidence type="ECO:0000256" key="3">
    <source>
        <dbReference type="ARBA" id="ARBA00022741"/>
    </source>
</evidence>
<dbReference type="PANTHER" id="PTHR24220:SF86">
    <property type="entry name" value="ABC TRANSPORTER ABCH.1"/>
    <property type="match status" value="1"/>
</dbReference>
<dbReference type="CDD" id="cd03255">
    <property type="entry name" value="ABC_MJ0796_LolCDE_FtsE"/>
    <property type="match status" value="1"/>
</dbReference>
<gene>
    <name evidence="7" type="ORF">C8N45_11582</name>
</gene>
<evidence type="ECO:0000256" key="2">
    <source>
        <dbReference type="ARBA" id="ARBA00022519"/>
    </source>
</evidence>
<dbReference type="GO" id="GO:0098796">
    <property type="term" value="C:membrane protein complex"/>
    <property type="evidence" value="ECO:0007669"/>
    <property type="project" value="UniProtKB-ARBA"/>
</dbReference>